<dbReference type="EMBL" id="CP117255">
    <property type="protein sequence ID" value="WFR95014.1"/>
    <property type="molecule type" value="Genomic_DNA"/>
</dbReference>
<evidence type="ECO:0000313" key="1">
    <source>
        <dbReference type="EMBL" id="WFR95014.1"/>
    </source>
</evidence>
<keyword evidence="2" id="KW-1185">Reference proteome</keyword>
<name>A0AAF1K5U1_9HYPH</name>
<dbReference type="KEGG" id="rtu:PR017_14565"/>
<sequence length="215" mass="21275">MSIDAQASAGTTFELKATNDSSLPGQNYFNVYSPILTNLDAKAQTLVALVSAATGKGQSTTLTWQGGSGALSLFAVTAGASPVTSPGTAVALGDIVAIEWAAGAFTISPAAGGPADSIQVSITSAVPPGIKIGLVVGPGSILVRPAIGQAVLTLTPDMSPVATVSFGTAFQLPPPPVSDVSQPRQVTFQPGTSSSGPLATAEISVGVTDEIVQLG</sequence>
<organism evidence="1 2">
    <name type="scientific">Rhizobium tumorigenes</name>
    <dbReference type="NCBI Taxonomy" id="2041385"/>
    <lineage>
        <taxon>Bacteria</taxon>
        <taxon>Pseudomonadati</taxon>
        <taxon>Pseudomonadota</taxon>
        <taxon>Alphaproteobacteria</taxon>
        <taxon>Hyphomicrobiales</taxon>
        <taxon>Rhizobiaceae</taxon>
        <taxon>Rhizobium/Agrobacterium group</taxon>
        <taxon>Rhizobium</taxon>
    </lineage>
</organism>
<dbReference type="Proteomes" id="UP000249499">
    <property type="component" value="Chromosome"/>
</dbReference>
<protein>
    <submittedName>
        <fullName evidence="1">Uncharacterized protein</fullName>
    </submittedName>
</protein>
<evidence type="ECO:0000313" key="2">
    <source>
        <dbReference type="Proteomes" id="UP000249499"/>
    </source>
</evidence>
<reference evidence="2" key="2">
    <citation type="journal article" date="2023" name="MicrobiologyOpen">
        <title>Genomics of the tumorigenes clade of the family Rhizobiaceae and description of Rhizobium rhododendri sp. nov.</title>
        <authorList>
            <person name="Kuzmanovic N."/>
            <person name="diCenzo G.C."/>
            <person name="Bunk B."/>
            <person name="Sproeer C."/>
            <person name="Fruehling A."/>
            <person name="Neumann-Schaal M."/>
            <person name="Overmann J."/>
            <person name="Smalla K."/>
        </authorList>
    </citation>
    <scope>NUCLEOTIDE SEQUENCE [LARGE SCALE GENOMIC DNA]</scope>
    <source>
        <strain evidence="2">1078</strain>
    </source>
</reference>
<dbReference type="AlphaFoldDB" id="A0AAF1K5U1"/>
<proteinExistence type="predicted"/>
<reference evidence="1 2" key="1">
    <citation type="journal article" date="2018" name="Sci. Rep.">
        <title>Rhizobium tumorigenes sp. nov., a novel plant tumorigenic bacterium isolated from cane gall tumors on thornless blackberry.</title>
        <authorList>
            <person name="Kuzmanovi N."/>
            <person name="Smalla K."/>
            <person name="Gronow S."/>
            <person name="PuBawska J."/>
        </authorList>
    </citation>
    <scope>NUCLEOTIDE SEQUENCE [LARGE SCALE GENOMIC DNA]</scope>
    <source>
        <strain evidence="1 2">1078</strain>
    </source>
</reference>
<gene>
    <name evidence="1" type="ORF">PR017_14565</name>
</gene>
<accession>A0AAF1K5U1</accession>
<dbReference type="RefSeq" id="WP_111219668.1">
    <property type="nucleotide sequence ID" value="NZ_CP117255.1"/>
</dbReference>